<gene>
    <name evidence="2" type="ORF">NCTC12860_02114</name>
</gene>
<reference evidence="2 3" key="1">
    <citation type="submission" date="2018-06" db="EMBL/GenBank/DDBJ databases">
        <authorList>
            <consortium name="Pathogen Informatics"/>
            <person name="Doyle S."/>
        </authorList>
    </citation>
    <scope>NUCLEOTIDE SEQUENCE [LARGE SCALE GENOMIC DNA]</scope>
    <source>
        <strain evidence="2 3">NCTC12860</strain>
    </source>
</reference>
<accession>A0A336NF87</accession>
<dbReference type="InterPro" id="IPR037053">
    <property type="entry name" value="Phage_tail_collar_dom_sf"/>
</dbReference>
<dbReference type="Gene3D" id="3.90.1340.10">
    <property type="entry name" value="Phage tail collar domain"/>
    <property type="match status" value="1"/>
</dbReference>
<dbReference type="AlphaFoldDB" id="A0A336NF87"/>
<dbReference type="InterPro" id="IPR011083">
    <property type="entry name" value="Phage_tail_collar_dom"/>
</dbReference>
<sequence>MERLPDGWLPCDGRAYSRYVYWDLFCVIGTTWGEGDGVTTFNVPDFRGMFLRGLDNERNLDPWRSFASIQPCS</sequence>
<organism evidence="2 3">
    <name type="scientific">Bartonella grahamii</name>
    <dbReference type="NCBI Taxonomy" id="33045"/>
    <lineage>
        <taxon>Bacteria</taxon>
        <taxon>Pseudomonadati</taxon>
        <taxon>Pseudomonadota</taxon>
        <taxon>Alphaproteobacteria</taxon>
        <taxon>Hyphomicrobiales</taxon>
        <taxon>Bartonellaceae</taxon>
        <taxon>Bartonella</taxon>
    </lineage>
</organism>
<dbReference type="Pfam" id="PF07484">
    <property type="entry name" value="Collar"/>
    <property type="match status" value="1"/>
</dbReference>
<dbReference type="Proteomes" id="UP000253846">
    <property type="component" value="Unassembled WGS sequence"/>
</dbReference>
<feature type="domain" description="Phage tail collar" evidence="1">
    <location>
        <begin position="4"/>
        <end position="50"/>
    </location>
</feature>
<dbReference type="EMBL" id="UFTD01000004">
    <property type="protein sequence ID" value="SSZ40953.1"/>
    <property type="molecule type" value="Genomic_DNA"/>
</dbReference>
<proteinExistence type="predicted"/>
<evidence type="ECO:0000259" key="1">
    <source>
        <dbReference type="Pfam" id="PF07484"/>
    </source>
</evidence>
<protein>
    <submittedName>
        <fullName evidence="2">Phage Tail Collar Domain</fullName>
    </submittedName>
</protein>
<name>A0A336NF87_BARGR</name>
<dbReference type="SUPFAM" id="SSF88874">
    <property type="entry name" value="Receptor-binding domain of short tail fibre protein gp12"/>
    <property type="match status" value="1"/>
</dbReference>
<evidence type="ECO:0000313" key="3">
    <source>
        <dbReference type="Proteomes" id="UP000253846"/>
    </source>
</evidence>
<evidence type="ECO:0000313" key="2">
    <source>
        <dbReference type="EMBL" id="SSZ40953.1"/>
    </source>
</evidence>